<dbReference type="Pfam" id="PF00106">
    <property type="entry name" value="adh_short"/>
    <property type="match status" value="1"/>
</dbReference>
<dbReference type="OrthoDB" id="191139at2759"/>
<dbReference type="Gene3D" id="3.40.50.720">
    <property type="entry name" value="NAD(P)-binding Rossmann-like Domain"/>
    <property type="match status" value="1"/>
</dbReference>
<keyword evidence="3" id="KW-0560">Oxidoreductase</keyword>
<name>A0A0D0E1T0_9AGAM</name>
<reference evidence="4 5" key="1">
    <citation type="submission" date="2014-04" db="EMBL/GenBank/DDBJ databases">
        <authorList>
            <consortium name="DOE Joint Genome Institute"/>
            <person name="Kuo A."/>
            <person name="Kohler A."/>
            <person name="Jargeat P."/>
            <person name="Nagy L.G."/>
            <person name="Floudas D."/>
            <person name="Copeland A."/>
            <person name="Barry K.W."/>
            <person name="Cichocki N."/>
            <person name="Veneault-Fourrey C."/>
            <person name="LaButti K."/>
            <person name="Lindquist E.A."/>
            <person name="Lipzen A."/>
            <person name="Lundell T."/>
            <person name="Morin E."/>
            <person name="Murat C."/>
            <person name="Sun H."/>
            <person name="Tunlid A."/>
            <person name="Henrissat B."/>
            <person name="Grigoriev I.V."/>
            <person name="Hibbett D.S."/>
            <person name="Martin F."/>
            <person name="Nordberg H.P."/>
            <person name="Cantor M.N."/>
            <person name="Hua S.X."/>
        </authorList>
    </citation>
    <scope>NUCLEOTIDE SEQUENCE [LARGE SCALE GENOMIC DNA]</scope>
    <source>
        <strain evidence="4 5">Ve08.2h10</strain>
    </source>
</reference>
<dbReference type="AlphaFoldDB" id="A0A0D0E1T0"/>
<dbReference type="EMBL" id="KN824918">
    <property type="protein sequence ID" value="KIK97831.1"/>
    <property type="molecule type" value="Genomic_DNA"/>
</dbReference>
<protein>
    <submittedName>
        <fullName evidence="4">Unplaced genomic scaffold scaffold_96, whole genome shotgun sequence</fullName>
    </submittedName>
</protein>
<dbReference type="InParanoid" id="A0A0D0E1T0"/>
<reference evidence="5" key="2">
    <citation type="submission" date="2015-01" db="EMBL/GenBank/DDBJ databases">
        <title>Evolutionary Origins and Diversification of the Mycorrhizal Mutualists.</title>
        <authorList>
            <consortium name="DOE Joint Genome Institute"/>
            <consortium name="Mycorrhizal Genomics Consortium"/>
            <person name="Kohler A."/>
            <person name="Kuo A."/>
            <person name="Nagy L.G."/>
            <person name="Floudas D."/>
            <person name="Copeland A."/>
            <person name="Barry K.W."/>
            <person name="Cichocki N."/>
            <person name="Veneault-Fourrey C."/>
            <person name="LaButti K."/>
            <person name="Lindquist E.A."/>
            <person name="Lipzen A."/>
            <person name="Lundell T."/>
            <person name="Morin E."/>
            <person name="Murat C."/>
            <person name="Riley R."/>
            <person name="Ohm R."/>
            <person name="Sun H."/>
            <person name="Tunlid A."/>
            <person name="Henrissat B."/>
            <person name="Grigoriev I.V."/>
            <person name="Hibbett D.S."/>
            <person name="Martin F."/>
        </authorList>
    </citation>
    <scope>NUCLEOTIDE SEQUENCE [LARGE SCALE GENOMIC DNA]</scope>
    <source>
        <strain evidence="5">Ve08.2h10</strain>
    </source>
</reference>
<evidence type="ECO:0000256" key="2">
    <source>
        <dbReference type="ARBA" id="ARBA00022857"/>
    </source>
</evidence>
<dbReference type="Proteomes" id="UP000054538">
    <property type="component" value="Unassembled WGS sequence"/>
</dbReference>
<comment type="similarity">
    <text evidence="1">Belongs to the short-chain dehydrogenases/reductases (SDR) family.</text>
</comment>
<dbReference type="STRING" id="930991.A0A0D0E1T0"/>
<keyword evidence="5" id="KW-1185">Reference proteome</keyword>
<proteinExistence type="inferred from homology"/>
<dbReference type="PANTHER" id="PTHR24320">
    <property type="entry name" value="RETINOL DEHYDROGENASE"/>
    <property type="match status" value="1"/>
</dbReference>
<evidence type="ECO:0000256" key="1">
    <source>
        <dbReference type="ARBA" id="ARBA00006484"/>
    </source>
</evidence>
<dbReference type="PANTHER" id="PTHR24320:SF236">
    <property type="entry name" value="SHORT-CHAIN DEHYDROGENASE-RELATED"/>
    <property type="match status" value="1"/>
</dbReference>
<keyword evidence="2" id="KW-0521">NADP</keyword>
<dbReference type="FunCoup" id="A0A0D0E1T0">
    <property type="interactions" value="149"/>
</dbReference>
<dbReference type="InterPro" id="IPR002347">
    <property type="entry name" value="SDR_fam"/>
</dbReference>
<dbReference type="HOGENOM" id="CLU_010194_44_6_1"/>
<organism evidence="4 5">
    <name type="scientific">Paxillus rubicundulus Ve08.2h10</name>
    <dbReference type="NCBI Taxonomy" id="930991"/>
    <lineage>
        <taxon>Eukaryota</taxon>
        <taxon>Fungi</taxon>
        <taxon>Dikarya</taxon>
        <taxon>Basidiomycota</taxon>
        <taxon>Agaricomycotina</taxon>
        <taxon>Agaricomycetes</taxon>
        <taxon>Agaricomycetidae</taxon>
        <taxon>Boletales</taxon>
        <taxon>Paxilineae</taxon>
        <taxon>Paxillaceae</taxon>
        <taxon>Paxillus</taxon>
    </lineage>
</organism>
<dbReference type="InterPro" id="IPR036291">
    <property type="entry name" value="NAD(P)-bd_dom_sf"/>
</dbReference>
<accession>A0A0D0E1T0</accession>
<evidence type="ECO:0000256" key="3">
    <source>
        <dbReference type="ARBA" id="ARBA00023002"/>
    </source>
</evidence>
<feature type="non-terminal residue" evidence="4">
    <location>
        <position position="1"/>
    </location>
</feature>
<dbReference type="GO" id="GO:0016491">
    <property type="term" value="F:oxidoreductase activity"/>
    <property type="evidence" value="ECO:0007669"/>
    <property type="project" value="UniProtKB-KW"/>
</dbReference>
<dbReference type="SUPFAM" id="SSF51735">
    <property type="entry name" value="NAD(P)-binding Rossmann-fold domains"/>
    <property type="match status" value="1"/>
</dbReference>
<gene>
    <name evidence="4" type="ORF">PAXRUDRAFT_9936</name>
</gene>
<evidence type="ECO:0000313" key="5">
    <source>
        <dbReference type="Proteomes" id="UP000054538"/>
    </source>
</evidence>
<sequence length="264" mass="29386">VLLAKNAKVWIACRDVSKGEAALKELKERTGRDAHLLKLNLSNLKSIKNSAEDFLRQESQLHILFNNAGVMNSPVEMITDDGYDLQFGTNVLGHFYLTKLLLPILISTAKSSPEGTVRVVNTASNGHLLGGLEFDTFKDGPKRRADETNRLYGQSKTGNIIFSAELHRRYRDQGIISISLNPGGIRTELGRHLSSFVQRLSHMMLWDISYGPLTQLYAGTSPEAAKIGGQYLIPWARVGTPRADTQDPQLGKELWTWLEEQVAV</sequence>
<evidence type="ECO:0000313" key="4">
    <source>
        <dbReference type="EMBL" id="KIK97831.1"/>
    </source>
</evidence>